<evidence type="ECO:0000313" key="1">
    <source>
        <dbReference type="EMBL" id="PRP76002.1"/>
    </source>
</evidence>
<reference evidence="1 2" key="1">
    <citation type="journal article" date="2018" name="Genome Biol. Evol.">
        <title>Multiple Roots of Fruiting Body Formation in Amoebozoa.</title>
        <authorList>
            <person name="Hillmann F."/>
            <person name="Forbes G."/>
            <person name="Novohradska S."/>
            <person name="Ferling I."/>
            <person name="Riege K."/>
            <person name="Groth M."/>
            <person name="Westermann M."/>
            <person name="Marz M."/>
            <person name="Spaller T."/>
            <person name="Winckler T."/>
            <person name="Schaap P."/>
            <person name="Glockner G."/>
        </authorList>
    </citation>
    <scope>NUCLEOTIDE SEQUENCE [LARGE SCALE GENOMIC DNA]</scope>
    <source>
        <strain evidence="1 2">Jena</strain>
    </source>
</reference>
<evidence type="ECO:0000313" key="2">
    <source>
        <dbReference type="Proteomes" id="UP000241769"/>
    </source>
</evidence>
<comment type="caution">
    <text evidence="1">The sequence shown here is derived from an EMBL/GenBank/DDBJ whole genome shotgun (WGS) entry which is preliminary data.</text>
</comment>
<keyword evidence="2" id="KW-1185">Reference proteome</keyword>
<gene>
    <name evidence="1" type="ORF">PROFUN_01718</name>
</gene>
<sequence>MAGSEREGEKMQRSRQLKFVALSRGCIVDFSDNSLPSLFEKKEFENVDAACDDN</sequence>
<protein>
    <submittedName>
        <fullName evidence="1">Uncharacterized protein</fullName>
    </submittedName>
</protein>
<organism evidence="1 2">
    <name type="scientific">Planoprotostelium fungivorum</name>
    <dbReference type="NCBI Taxonomy" id="1890364"/>
    <lineage>
        <taxon>Eukaryota</taxon>
        <taxon>Amoebozoa</taxon>
        <taxon>Evosea</taxon>
        <taxon>Variosea</taxon>
        <taxon>Cavosteliida</taxon>
        <taxon>Cavosteliaceae</taxon>
        <taxon>Planoprotostelium</taxon>
    </lineage>
</organism>
<accession>A0A2P6MWB8</accession>
<proteinExistence type="predicted"/>
<name>A0A2P6MWB8_9EUKA</name>
<dbReference type="EMBL" id="MDYQ01000353">
    <property type="protein sequence ID" value="PRP76002.1"/>
    <property type="molecule type" value="Genomic_DNA"/>
</dbReference>
<dbReference type="InParanoid" id="A0A2P6MWB8"/>
<dbReference type="AlphaFoldDB" id="A0A2P6MWB8"/>
<dbReference type="Proteomes" id="UP000241769">
    <property type="component" value="Unassembled WGS sequence"/>
</dbReference>